<dbReference type="OrthoDB" id="6500128at2759"/>
<keyword evidence="4" id="KW-0677">Repeat</keyword>
<evidence type="ECO:0000313" key="15">
    <source>
        <dbReference type="Proteomes" id="UP000076842"/>
    </source>
</evidence>
<gene>
    <name evidence="14" type="ORF">CALCODRAFT_258813</name>
</gene>
<dbReference type="PROSITE" id="PS50929">
    <property type="entry name" value="ABC_TM1F"/>
    <property type="match status" value="2"/>
</dbReference>
<evidence type="ECO:0000256" key="2">
    <source>
        <dbReference type="ARBA" id="ARBA00022448"/>
    </source>
</evidence>
<feature type="transmembrane region" description="Helical" evidence="11">
    <location>
        <begin position="381"/>
        <end position="404"/>
    </location>
</feature>
<feature type="transmembrane region" description="Helical" evidence="11">
    <location>
        <begin position="340"/>
        <end position="361"/>
    </location>
</feature>
<dbReference type="Pfam" id="PF00664">
    <property type="entry name" value="ABC_membrane"/>
    <property type="match status" value="2"/>
</dbReference>
<evidence type="ECO:0000256" key="5">
    <source>
        <dbReference type="ARBA" id="ARBA00022741"/>
    </source>
</evidence>
<name>A0A165GL53_9BASI</name>
<feature type="transmembrane region" description="Helical" evidence="11">
    <location>
        <begin position="1168"/>
        <end position="1201"/>
    </location>
</feature>
<dbReference type="Gene3D" id="3.40.50.300">
    <property type="entry name" value="P-loop containing nucleotide triphosphate hydrolases"/>
    <property type="match status" value="2"/>
</dbReference>
<evidence type="ECO:0000256" key="7">
    <source>
        <dbReference type="ARBA" id="ARBA00022989"/>
    </source>
</evidence>
<dbReference type="InterPro" id="IPR036640">
    <property type="entry name" value="ABC1_TM_sf"/>
</dbReference>
<dbReference type="InterPro" id="IPR003439">
    <property type="entry name" value="ABC_transporter-like_ATP-bd"/>
</dbReference>
<feature type="transmembrane region" description="Helical" evidence="11">
    <location>
        <begin position="1044"/>
        <end position="1068"/>
    </location>
</feature>
<feature type="transmembrane region" description="Helical" evidence="11">
    <location>
        <begin position="95"/>
        <end position="117"/>
    </location>
</feature>
<dbReference type="FunFam" id="3.40.50.300:FF:000565">
    <property type="entry name" value="ABC bile acid transporter"/>
    <property type="match status" value="1"/>
</dbReference>
<evidence type="ECO:0000259" key="12">
    <source>
        <dbReference type="PROSITE" id="PS50893"/>
    </source>
</evidence>
<evidence type="ECO:0000256" key="3">
    <source>
        <dbReference type="ARBA" id="ARBA00022692"/>
    </source>
</evidence>
<dbReference type="CDD" id="cd03244">
    <property type="entry name" value="ABCC_MRP_domain2"/>
    <property type="match status" value="1"/>
</dbReference>
<dbReference type="Pfam" id="PF00005">
    <property type="entry name" value="ABC_tran"/>
    <property type="match status" value="2"/>
</dbReference>
<feature type="region of interest" description="Disordered" evidence="10">
    <location>
        <begin position="435"/>
        <end position="471"/>
    </location>
</feature>
<feature type="compositionally biased region" description="Polar residues" evidence="10">
    <location>
        <begin position="991"/>
        <end position="1006"/>
    </location>
</feature>
<feature type="transmembrane region" description="Helical" evidence="11">
    <location>
        <begin position="1275"/>
        <end position="1294"/>
    </location>
</feature>
<dbReference type="CDD" id="cd03250">
    <property type="entry name" value="ABCC_MRP_domain1"/>
    <property type="match status" value="1"/>
</dbReference>
<dbReference type="FunFam" id="1.20.1560.10:FF:000013">
    <property type="entry name" value="ABC transporter C family member 2"/>
    <property type="match status" value="1"/>
</dbReference>
<dbReference type="Proteomes" id="UP000076842">
    <property type="component" value="Unassembled WGS sequence"/>
</dbReference>
<dbReference type="CDD" id="cd18596">
    <property type="entry name" value="ABC_6TM_VMR1_D1_like"/>
    <property type="match status" value="1"/>
</dbReference>
<dbReference type="InterPro" id="IPR011527">
    <property type="entry name" value="ABC1_TM_dom"/>
</dbReference>
<dbReference type="SMART" id="SM00382">
    <property type="entry name" value="AAA"/>
    <property type="match status" value="2"/>
</dbReference>
<dbReference type="GO" id="GO:0140359">
    <property type="term" value="F:ABC-type transporter activity"/>
    <property type="evidence" value="ECO:0007669"/>
    <property type="project" value="InterPro"/>
</dbReference>
<keyword evidence="2" id="KW-0813">Transport</keyword>
<evidence type="ECO:0000256" key="10">
    <source>
        <dbReference type="SAM" id="MobiDB-lite"/>
    </source>
</evidence>
<dbReference type="InterPro" id="IPR050173">
    <property type="entry name" value="ABC_transporter_C-like"/>
</dbReference>
<feature type="transmembrane region" description="Helical" evidence="11">
    <location>
        <begin position="198"/>
        <end position="219"/>
    </location>
</feature>
<feature type="transmembrane region" description="Helical" evidence="11">
    <location>
        <begin position="158"/>
        <end position="178"/>
    </location>
</feature>
<protein>
    <submittedName>
        <fullName evidence="14">Multidrug resistance-associated ABC transporter</fullName>
    </submittedName>
</protein>
<keyword evidence="6" id="KW-0067">ATP-binding</keyword>
<dbReference type="PANTHER" id="PTHR24223">
    <property type="entry name" value="ATP-BINDING CASSETTE SUB-FAMILY C"/>
    <property type="match status" value="1"/>
</dbReference>
<proteinExistence type="predicted"/>
<keyword evidence="5" id="KW-0547">Nucleotide-binding</keyword>
<sequence>MPFVHTLPFAVALASGSLLSAIILLLSRPRTGQIRLPTHAAEGLNGNAHDSDGPELVVEPLEKEDLFNVAKPEDLVDGTPVDEEEFWQQTKLRKIVLTAVLALLVACEAITLGFLAASTSSAQPLVASSLRLTSAVYLLVFSAYSITDSGVHTHWSGLIHLSALTAGGVLLLGISAILPDDDVLAEVLAASPDLGVAIAPLQYTVFGLYLIALCLVSTIPRGPPLHFPPALIYSAKTLSTSAPTVKDNVCGVVQTSVAGFLLFSYTTPVVMLGYTSESLEIRDLPIVPADMRATSIYTTMRRAMRAVRLRRIPLFGDVKFSPGSGWDLMYRIMRVNLGPFLVQMVLASVSAVLYYAPALFLQRLIMYLELDPNREDARWGWVYALGLFLSNSINFLITGQLWGISTTTLQTRLRVQLNTTLFAKTLIRKDVASSSSSSQSETTTPAASDAGSAKDVKDGKDKEKKDEDEDEFSSKAQVMTLMTVDVDRVSEFSWHFFSLIDAPVEIVIGSIFLYRLLGVSSLLGLAVSILFLPLTHMASKVVVYAQDNLMKARDERVGLMNELLGAIRMVKFMAWERASEKRVLAVRAKELKFQRLNYLIETAFTFIWLASPVVVTLVSFWHFAVIRQQILTPSIAFTSVSVFNELRFALSSLPETFINMMQSLVSVRRIEKYLSSAEIQPPMTLHKEGNIALNSATITWPQDRSMGTSATPSAAATPRGKFLLLDLTLSFPDGELSLICGKLGSGKTLLLLGLLGEADLLAGQVICPRTPANTLALASELASIPDDEWIVSGVVAYVPQSAWLQNASIRDNILFNLPYNEARYQKTLQVCALEADLEILEDGDMAEIGERGVNLSGGQKARISLARAVYSRAATLLLDDVLSAVDAHTAHHLFSECLKGELMEGRTIILVSHHVQLCLPGASYVISLENGHLQFSGKPDDFRTSGIMEGLEKEKATAEELKKAEDAKKLETIEAVAEVVKEEKEGENGASESTTSTAVPNSPSTDAQKVIKKVPRKVVEEERRAVGRIGQKIWILYVQACGNWLYWILFLVALLAGGAMPVAENLWLRFWSANGMTDGNASHSPIYYLGIYGLLSMLTLLVTTARMLVLYEGSIHASTVLYKRLLEAVLFAKIRFHDTVSRGRLLNRFGKDFEGLDSSLADNFGRTLFYALNVVTTFITVSYVGGPGFMVAACCLGFLYYQVAKVYGQTARDMRRLDSVTKSPLYTIYGDAISGVGVLRAFGASTKILREMLQFVDTNTNPYYWMWSVNRWLSARFNLLSAAVVGVTALVVILNPKIDASFAGFALAFSSNVMNDLLFMVRRFVGLEQSMVALERINEFSEVDQEPPEFIEPRPPASWPEKGKVEVDNLVIRYAPELPNVLHGLTFTVQPKQKIGILGRTGCGKSTLALSFFRFVEPTEGKILIDGVDITKIGVTDLRSRITIIPQDPTIFSGSIRSTLDVFNEYEDAEIYEALRRVHLLPPVDEEPSTSQAAEAAVDEEEVNVNVFKNLESPVSEGGENFSAGERQLICMARAILRRSKVLLMDEATASVDYETDELIGKTIRHEFADSTILTIAHRLRTVIDYDKVLVLDQGRIAEYDDPARLLANPSSMFYALCKSTGKTEFEVLKKTADDAAAARTSAS</sequence>
<dbReference type="PROSITE" id="PS00211">
    <property type="entry name" value="ABC_TRANSPORTER_1"/>
    <property type="match status" value="2"/>
</dbReference>
<dbReference type="EMBL" id="KV423954">
    <property type="protein sequence ID" value="KZT58208.1"/>
    <property type="molecule type" value="Genomic_DNA"/>
</dbReference>
<dbReference type="PROSITE" id="PS50893">
    <property type="entry name" value="ABC_TRANSPORTER_2"/>
    <property type="match status" value="2"/>
</dbReference>
<evidence type="ECO:0000259" key="13">
    <source>
        <dbReference type="PROSITE" id="PS50929"/>
    </source>
</evidence>
<keyword evidence="3 11" id="KW-0812">Transmembrane</keyword>
<feature type="transmembrane region" description="Helical" evidence="11">
    <location>
        <begin position="1089"/>
        <end position="1111"/>
    </location>
</feature>
<dbReference type="CDD" id="cd18604">
    <property type="entry name" value="ABC_6TM_VMR1_D2_like"/>
    <property type="match status" value="1"/>
</dbReference>
<dbReference type="Gene3D" id="1.20.1560.10">
    <property type="entry name" value="ABC transporter type 1, transmembrane domain"/>
    <property type="match status" value="2"/>
</dbReference>
<feature type="domain" description="ABC transmembrane type-1" evidence="13">
    <location>
        <begin position="1048"/>
        <end position="1329"/>
    </location>
</feature>
<dbReference type="InterPro" id="IPR003593">
    <property type="entry name" value="AAA+_ATPase"/>
</dbReference>
<dbReference type="SUPFAM" id="SSF90123">
    <property type="entry name" value="ABC transporter transmembrane region"/>
    <property type="match status" value="2"/>
</dbReference>
<keyword evidence="9" id="KW-0325">Glycoprotein</keyword>
<keyword evidence="15" id="KW-1185">Reference proteome</keyword>
<dbReference type="PANTHER" id="PTHR24223:SF353">
    <property type="entry name" value="ABC TRANSPORTER ATP-BINDING PROTEIN_PERMEASE VMR1-RELATED"/>
    <property type="match status" value="1"/>
</dbReference>
<keyword evidence="7 11" id="KW-1133">Transmembrane helix</keyword>
<feature type="domain" description="ABC transporter" evidence="12">
    <location>
        <begin position="1365"/>
        <end position="1619"/>
    </location>
</feature>
<evidence type="ECO:0000256" key="6">
    <source>
        <dbReference type="ARBA" id="ARBA00022840"/>
    </source>
</evidence>
<keyword evidence="8 11" id="KW-0472">Membrane</keyword>
<feature type="transmembrane region" description="Helical" evidence="11">
    <location>
        <begin position="596"/>
        <end position="624"/>
    </location>
</feature>
<evidence type="ECO:0000256" key="4">
    <source>
        <dbReference type="ARBA" id="ARBA00022737"/>
    </source>
</evidence>
<evidence type="ECO:0000256" key="8">
    <source>
        <dbReference type="ARBA" id="ARBA00023136"/>
    </source>
</evidence>
<dbReference type="InterPro" id="IPR017871">
    <property type="entry name" value="ABC_transporter-like_CS"/>
</dbReference>
<dbReference type="GO" id="GO:0005524">
    <property type="term" value="F:ATP binding"/>
    <property type="evidence" value="ECO:0007669"/>
    <property type="project" value="UniProtKB-KW"/>
</dbReference>
<feature type="domain" description="ABC transmembrane type-1" evidence="13">
    <location>
        <begin position="344"/>
        <end position="662"/>
    </location>
</feature>
<dbReference type="STRING" id="1353952.A0A165GL53"/>
<feature type="transmembrane region" description="Helical" evidence="11">
    <location>
        <begin position="516"/>
        <end position="537"/>
    </location>
</feature>
<comment type="subcellular location">
    <subcellularLocation>
        <location evidence="1">Membrane</location>
        <topology evidence="1">Multi-pass membrane protein</topology>
    </subcellularLocation>
</comment>
<dbReference type="InterPro" id="IPR027417">
    <property type="entry name" value="P-loop_NTPase"/>
</dbReference>
<evidence type="ECO:0000256" key="11">
    <source>
        <dbReference type="SAM" id="Phobius"/>
    </source>
</evidence>
<dbReference type="SUPFAM" id="SSF52540">
    <property type="entry name" value="P-loop containing nucleoside triphosphate hydrolases"/>
    <property type="match status" value="2"/>
</dbReference>
<feature type="compositionally biased region" description="Basic and acidic residues" evidence="10">
    <location>
        <begin position="452"/>
        <end position="465"/>
    </location>
</feature>
<dbReference type="GO" id="GO:0016887">
    <property type="term" value="F:ATP hydrolysis activity"/>
    <property type="evidence" value="ECO:0007669"/>
    <property type="project" value="InterPro"/>
</dbReference>
<evidence type="ECO:0000313" key="14">
    <source>
        <dbReference type="EMBL" id="KZT58208.1"/>
    </source>
</evidence>
<feature type="transmembrane region" description="Helical" evidence="11">
    <location>
        <begin position="129"/>
        <end position="146"/>
    </location>
</feature>
<reference evidence="14 15" key="1">
    <citation type="journal article" date="2016" name="Mol. Biol. Evol.">
        <title>Comparative Genomics of Early-Diverging Mushroom-Forming Fungi Provides Insights into the Origins of Lignocellulose Decay Capabilities.</title>
        <authorList>
            <person name="Nagy L.G."/>
            <person name="Riley R."/>
            <person name="Tritt A."/>
            <person name="Adam C."/>
            <person name="Daum C."/>
            <person name="Floudas D."/>
            <person name="Sun H."/>
            <person name="Yadav J.S."/>
            <person name="Pangilinan J."/>
            <person name="Larsson K.H."/>
            <person name="Matsuura K."/>
            <person name="Barry K."/>
            <person name="Labutti K."/>
            <person name="Kuo R."/>
            <person name="Ohm R.A."/>
            <person name="Bhattacharya S.S."/>
            <person name="Shirouzu T."/>
            <person name="Yoshinaga Y."/>
            <person name="Martin F.M."/>
            <person name="Grigoriev I.V."/>
            <person name="Hibbett D.S."/>
        </authorList>
    </citation>
    <scope>NUCLEOTIDE SEQUENCE [LARGE SCALE GENOMIC DNA]</scope>
    <source>
        <strain evidence="14 15">HHB12733</strain>
    </source>
</reference>
<dbReference type="GO" id="GO:0000329">
    <property type="term" value="C:fungal-type vacuole membrane"/>
    <property type="evidence" value="ECO:0007669"/>
    <property type="project" value="TreeGrafter"/>
</dbReference>
<feature type="compositionally biased region" description="Low complexity" evidence="10">
    <location>
        <begin position="435"/>
        <end position="448"/>
    </location>
</feature>
<dbReference type="InParanoid" id="A0A165GL53"/>
<feature type="domain" description="ABC transporter" evidence="12">
    <location>
        <begin position="709"/>
        <end position="955"/>
    </location>
</feature>
<accession>A0A165GL53</accession>
<dbReference type="FunFam" id="3.40.50.300:FF:000825">
    <property type="entry name" value="ABC bile acid transporter"/>
    <property type="match status" value="1"/>
</dbReference>
<evidence type="ECO:0000256" key="1">
    <source>
        <dbReference type="ARBA" id="ARBA00004141"/>
    </source>
</evidence>
<organism evidence="14 15">
    <name type="scientific">Calocera cornea HHB12733</name>
    <dbReference type="NCBI Taxonomy" id="1353952"/>
    <lineage>
        <taxon>Eukaryota</taxon>
        <taxon>Fungi</taxon>
        <taxon>Dikarya</taxon>
        <taxon>Basidiomycota</taxon>
        <taxon>Agaricomycotina</taxon>
        <taxon>Dacrymycetes</taxon>
        <taxon>Dacrymycetales</taxon>
        <taxon>Dacrymycetaceae</taxon>
        <taxon>Calocera</taxon>
    </lineage>
</organism>
<feature type="region of interest" description="Disordered" evidence="10">
    <location>
        <begin position="981"/>
        <end position="1006"/>
    </location>
</feature>
<feature type="transmembrane region" description="Helical" evidence="11">
    <location>
        <begin position="6"/>
        <end position="26"/>
    </location>
</feature>
<evidence type="ECO:0000256" key="9">
    <source>
        <dbReference type="ARBA" id="ARBA00023180"/>
    </source>
</evidence>